<proteinExistence type="predicted"/>
<gene>
    <name evidence="1" type="ORF">TrST_g13268</name>
</gene>
<dbReference type="SUPFAM" id="SSF53474">
    <property type="entry name" value="alpha/beta-Hydrolases"/>
    <property type="match status" value="1"/>
</dbReference>
<evidence type="ECO:0000313" key="1">
    <source>
        <dbReference type="EMBL" id="GMH72433.1"/>
    </source>
</evidence>
<dbReference type="OrthoDB" id="440827at2759"/>
<dbReference type="Gene3D" id="3.40.50.1820">
    <property type="entry name" value="alpha/beta hydrolase"/>
    <property type="match status" value="1"/>
</dbReference>
<dbReference type="Proteomes" id="UP001165085">
    <property type="component" value="Unassembled WGS sequence"/>
</dbReference>
<organism evidence="1 2">
    <name type="scientific">Triparma strigata</name>
    <dbReference type="NCBI Taxonomy" id="1606541"/>
    <lineage>
        <taxon>Eukaryota</taxon>
        <taxon>Sar</taxon>
        <taxon>Stramenopiles</taxon>
        <taxon>Ochrophyta</taxon>
        <taxon>Bolidophyceae</taxon>
        <taxon>Parmales</taxon>
        <taxon>Triparmaceae</taxon>
        <taxon>Triparma</taxon>
    </lineage>
</organism>
<dbReference type="EMBL" id="BRXY01000156">
    <property type="protein sequence ID" value="GMH72433.1"/>
    <property type="molecule type" value="Genomic_DNA"/>
</dbReference>
<dbReference type="AlphaFoldDB" id="A0A9W7EDJ4"/>
<protein>
    <submittedName>
        <fullName evidence="1">Uncharacterized protein</fullName>
    </submittedName>
</protein>
<dbReference type="InterPro" id="IPR029058">
    <property type="entry name" value="AB_hydrolase_fold"/>
</dbReference>
<accession>A0A9W7EDJ4</accession>
<keyword evidence="2" id="KW-1185">Reference proteome</keyword>
<comment type="caution">
    <text evidence="1">The sequence shown here is derived from an EMBL/GenBank/DDBJ whole genome shotgun (WGS) entry which is preliminary data.</text>
</comment>
<sequence>MGGVISGTKSYRFSNDFSVFYSCSSPSNSSLSNSSKSIVVLEGGFGLPGPALEHIQNFIASKSGVKTCVYEPRGTGWSGRGNMYNFQEDAGAMKAVVDSEINDAGWEEGEVLVFAGGHSRGHLTGTAFFEEFREEYKKVILVGLDGTSCLELGEDMRKYGYAVPFLGAVGGYIRPLWPLLGRMMMAPDGPLPEGLEPDLSPLAKLRYLEISADEENLLAMFERSFNWAWKYDGPSYNECTSDPPEGLGLSMNTQSNEDVTDDQIYVCASCCCTPEFGCAEHTSLITVSHYANIATDFVGLAIKEKVEALG</sequence>
<reference evidence="2" key="1">
    <citation type="journal article" date="2023" name="Commun. Biol.">
        <title>Genome analysis of Parmales, the sister group of diatoms, reveals the evolutionary specialization of diatoms from phago-mixotrophs to photoautotrophs.</title>
        <authorList>
            <person name="Ban H."/>
            <person name="Sato S."/>
            <person name="Yoshikawa S."/>
            <person name="Yamada K."/>
            <person name="Nakamura Y."/>
            <person name="Ichinomiya M."/>
            <person name="Sato N."/>
            <person name="Blanc-Mathieu R."/>
            <person name="Endo H."/>
            <person name="Kuwata A."/>
            <person name="Ogata H."/>
        </authorList>
    </citation>
    <scope>NUCLEOTIDE SEQUENCE [LARGE SCALE GENOMIC DNA]</scope>
    <source>
        <strain evidence="2">NIES 3701</strain>
    </source>
</reference>
<evidence type="ECO:0000313" key="2">
    <source>
        <dbReference type="Proteomes" id="UP001165085"/>
    </source>
</evidence>
<name>A0A9W7EDJ4_9STRA</name>